<evidence type="ECO:0000256" key="1">
    <source>
        <dbReference type="SAM" id="SignalP"/>
    </source>
</evidence>
<reference evidence="2 3" key="2">
    <citation type="submission" date="2019-01" db="EMBL/GenBank/DDBJ databases">
        <title>Tautonia sociabilis, a novel thermotolerant planctomycete of Isosphaeraceae family, isolated from a 4000 m deep subterranean habitat.</title>
        <authorList>
            <person name="Kovaleva O.L."/>
            <person name="Elcheninov A.G."/>
            <person name="Van Heerden E."/>
            <person name="Toshchakov S.V."/>
            <person name="Novikov A."/>
            <person name="Bonch-Osmolovskaya E.A."/>
            <person name="Kublanov I.V."/>
        </authorList>
    </citation>
    <scope>NUCLEOTIDE SEQUENCE [LARGE SCALE GENOMIC DNA]</scope>
    <source>
        <strain evidence="2 3">GM2012</strain>
    </source>
</reference>
<name>A0A432MMB6_9BACT</name>
<dbReference type="EMBL" id="RYZH01000012">
    <property type="protein sequence ID" value="RUL88327.1"/>
    <property type="molecule type" value="Genomic_DNA"/>
</dbReference>
<evidence type="ECO:0000313" key="3">
    <source>
        <dbReference type="Proteomes" id="UP000280296"/>
    </source>
</evidence>
<keyword evidence="3" id="KW-1185">Reference proteome</keyword>
<reference evidence="2 3" key="1">
    <citation type="submission" date="2018-12" db="EMBL/GenBank/DDBJ databases">
        <authorList>
            <person name="Toschakov S.V."/>
        </authorList>
    </citation>
    <scope>NUCLEOTIDE SEQUENCE [LARGE SCALE GENOMIC DNA]</scope>
    <source>
        <strain evidence="2 3">GM2012</strain>
    </source>
</reference>
<dbReference type="OrthoDB" id="285622at2"/>
<sequence>MMVAVLLAFLSLGSSALAADATGTWTWTVQRGDNTIEQTLKLKQDGEKLTGTISGRQGGETEIEDGKVSEDTITFKVTREFNGNRFVISYQGKVDDETIKGEISFDRQGETVKRPWEAKRAE</sequence>
<feature type="signal peptide" evidence="1">
    <location>
        <begin position="1"/>
        <end position="18"/>
    </location>
</feature>
<proteinExistence type="predicted"/>
<protein>
    <submittedName>
        <fullName evidence="2">Uncharacterized protein</fullName>
    </submittedName>
</protein>
<keyword evidence="1" id="KW-0732">Signal</keyword>
<gene>
    <name evidence="2" type="ORF">TsocGM_08210</name>
</gene>
<dbReference type="Proteomes" id="UP000280296">
    <property type="component" value="Unassembled WGS sequence"/>
</dbReference>
<feature type="chain" id="PRO_5019090554" evidence="1">
    <location>
        <begin position="19"/>
        <end position="122"/>
    </location>
</feature>
<evidence type="ECO:0000313" key="2">
    <source>
        <dbReference type="EMBL" id="RUL88327.1"/>
    </source>
</evidence>
<comment type="caution">
    <text evidence="2">The sequence shown here is derived from an EMBL/GenBank/DDBJ whole genome shotgun (WGS) entry which is preliminary data.</text>
</comment>
<accession>A0A432MMB6</accession>
<organism evidence="2 3">
    <name type="scientific">Tautonia sociabilis</name>
    <dbReference type="NCBI Taxonomy" id="2080755"/>
    <lineage>
        <taxon>Bacteria</taxon>
        <taxon>Pseudomonadati</taxon>
        <taxon>Planctomycetota</taxon>
        <taxon>Planctomycetia</taxon>
        <taxon>Isosphaerales</taxon>
        <taxon>Isosphaeraceae</taxon>
        <taxon>Tautonia</taxon>
    </lineage>
</organism>
<dbReference type="AlphaFoldDB" id="A0A432MMB6"/>